<dbReference type="RefSeq" id="WP_085880967.1">
    <property type="nucleotide sequence ID" value="NZ_FWFZ01000046.1"/>
</dbReference>
<dbReference type="GO" id="GO:0005886">
    <property type="term" value="C:plasma membrane"/>
    <property type="evidence" value="ECO:0007669"/>
    <property type="project" value="UniProtKB-SubCell"/>
</dbReference>
<keyword evidence="5 7" id="KW-0472">Membrane</keyword>
<feature type="transmembrane region" description="Helical" evidence="7">
    <location>
        <begin position="160"/>
        <end position="185"/>
    </location>
</feature>
<keyword evidence="2" id="KW-1003">Cell membrane</keyword>
<dbReference type="OrthoDB" id="9781030at2"/>
<keyword evidence="4 7" id="KW-1133">Transmembrane helix</keyword>
<evidence type="ECO:0000256" key="7">
    <source>
        <dbReference type="SAM" id="Phobius"/>
    </source>
</evidence>
<evidence type="ECO:0000256" key="1">
    <source>
        <dbReference type="ARBA" id="ARBA00004651"/>
    </source>
</evidence>
<dbReference type="PIRSF" id="PIRSF035875">
    <property type="entry name" value="RNase_BN"/>
    <property type="match status" value="1"/>
</dbReference>
<accession>A0A1Y5TYC0</accession>
<dbReference type="AlphaFoldDB" id="A0A1Y5TYC0"/>
<dbReference type="EMBL" id="FWFZ01000046">
    <property type="protein sequence ID" value="SLN76877.1"/>
    <property type="molecule type" value="Genomic_DNA"/>
</dbReference>
<evidence type="ECO:0000313" key="8">
    <source>
        <dbReference type="EMBL" id="SLN76877.1"/>
    </source>
</evidence>
<gene>
    <name evidence="8" type="ORF">ROA7023_04262</name>
</gene>
<keyword evidence="9" id="KW-1185">Reference proteome</keyword>
<proteinExistence type="predicted"/>
<dbReference type="NCBIfam" id="TIGR00765">
    <property type="entry name" value="yihY_not_rbn"/>
    <property type="match status" value="1"/>
</dbReference>
<dbReference type="PANTHER" id="PTHR30213:SF0">
    <property type="entry name" value="UPF0761 MEMBRANE PROTEIN YIHY"/>
    <property type="match status" value="1"/>
</dbReference>
<feature type="transmembrane region" description="Helical" evidence="7">
    <location>
        <begin position="116"/>
        <end position="139"/>
    </location>
</feature>
<dbReference type="Pfam" id="PF03631">
    <property type="entry name" value="Virul_fac_BrkB"/>
    <property type="match status" value="1"/>
</dbReference>
<comment type="subcellular location">
    <subcellularLocation>
        <location evidence="1">Cell membrane</location>
        <topology evidence="1">Multi-pass membrane protein</topology>
    </subcellularLocation>
</comment>
<feature type="transmembrane region" description="Helical" evidence="7">
    <location>
        <begin position="197"/>
        <end position="218"/>
    </location>
</feature>
<dbReference type="InterPro" id="IPR017039">
    <property type="entry name" value="Virul_fac_BrkB"/>
</dbReference>
<evidence type="ECO:0000256" key="4">
    <source>
        <dbReference type="ARBA" id="ARBA00022989"/>
    </source>
</evidence>
<feature type="transmembrane region" description="Helical" evidence="7">
    <location>
        <begin position="47"/>
        <end position="77"/>
    </location>
</feature>
<protein>
    <submittedName>
        <fullName evidence="8">Uncharacterized protein</fullName>
    </submittedName>
</protein>
<dbReference type="PANTHER" id="PTHR30213">
    <property type="entry name" value="INNER MEMBRANE PROTEIN YHJD"/>
    <property type="match status" value="1"/>
</dbReference>
<evidence type="ECO:0000256" key="5">
    <source>
        <dbReference type="ARBA" id="ARBA00023136"/>
    </source>
</evidence>
<organism evidence="8 9">
    <name type="scientific">Roseisalinus antarcticus</name>
    <dbReference type="NCBI Taxonomy" id="254357"/>
    <lineage>
        <taxon>Bacteria</taxon>
        <taxon>Pseudomonadati</taxon>
        <taxon>Pseudomonadota</taxon>
        <taxon>Alphaproteobacteria</taxon>
        <taxon>Rhodobacterales</taxon>
        <taxon>Roseobacteraceae</taxon>
        <taxon>Roseisalinus</taxon>
    </lineage>
</organism>
<keyword evidence="3 7" id="KW-0812">Transmembrane</keyword>
<feature type="transmembrane region" description="Helical" evidence="7">
    <location>
        <begin position="230"/>
        <end position="255"/>
    </location>
</feature>
<dbReference type="Proteomes" id="UP000193900">
    <property type="component" value="Unassembled WGS sequence"/>
</dbReference>
<evidence type="ECO:0000256" key="2">
    <source>
        <dbReference type="ARBA" id="ARBA00022475"/>
    </source>
</evidence>
<evidence type="ECO:0000313" key="9">
    <source>
        <dbReference type="Proteomes" id="UP000193900"/>
    </source>
</evidence>
<reference evidence="8 9" key="1">
    <citation type="submission" date="2017-03" db="EMBL/GenBank/DDBJ databases">
        <authorList>
            <person name="Afonso C.L."/>
            <person name="Miller P.J."/>
            <person name="Scott M.A."/>
            <person name="Spackman E."/>
            <person name="Goraichik I."/>
            <person name="Dimitrov K.M."/>
            <person name="Suarez D.L."/>
            <person name="Swayne D.E."/>
        </authorList>
    </citation>
    <scope>NUCLEOTIDE SEQUENCE [LARGE SCALE GENOMIC DNA]</scope>
    <source>
        <strain evidence="8 9">CECT 7023</strain>
    </source>
</reference>
<feature type="region of interest" description="Disordered" evidence="6">
    <location>
        <begin position="1"/>
        <end position="26"/>
    </location>
</feature>
<evidence type="ECO:0000256" key="3">
    <source>
        <dbReference type="ARBA" id="ARBA00022692"/>
    </source>
</evidence>
<evidence type="ECO:0000256" key="6">
    <source>
        <dbReference type="SAM" id="MobiDB-lite"/>
    </source>
</evidence>
<sequence>MSDDSTNKTACGDSAEGRQVTQPGDMPRAGWKDVLWRVWTRVNDDHVSVMAGGIAFFSLLAIIPGLGAFISISALIFEPGSATDELQRLEGVLPASSVEILQSQAQGLDAQGDGGLGVAALGSLIVALVLASRGVNNLIEGINLANNEIETRNLLVRNAVAVGLTLLLLLMSLTALGTIVVVPTIASILRADAMVEFVVNGISFTVLALLSMASLALIYRFAPARRPAKWSWVSAGSVIATVLWLVSSAIFSLYVANFGSYNETYGALGGAVILLLWLWLSCFVVLLGAHLNAELEHQTCHDTTRGPDRPMGERGAYMADTLGQSVR</sequence>
<name>A0A1Y5TYC0_9RHOB</name>
<feature type="transmembrane region" description="Helical" evidence="7">
    <location>
        <begin position="267"/>
        <end position="289"/>
    </location>
</feature>